<dbReference type="PANTHER" id="PTHR43235">
    <property type="entry name" value="GLUTAMINE AMIDOTRANSFERASE PB2B2.05-RELATED"/>
    <property type="match status" value="1"/>
</dbReference>
<dbReference type="Proteomes" id="UP000253606">
    <property type="component" value="Chromosome"/>
</dbReference>
<dbReference type="Gene3D" id="3.40.50.880">
    <property type="match status" value="1"/>
</dbReference>
<dbReference type="KEGG" id="abas:ACPOL_2287"/>
<proteinExistence type="predicted"/>
<sequence>MRIALPEPTSTDAAYNQRAWAPYFHSLMSSGAVGVPIPLDGTRATIEKLMASCVGVLLPGSPADVDPRKYGAVPAAECAKPDVARQEVDEFLLETAYREGIPLLGICYGLQALNTWRGGTLVQHLPAVTKVDHDPGPEVLSAHSVRLTAGSRLETILGASTDLVSIVEPSVPSATVVNSSHHQGVDLPGEGLIVSARCVEDGTIEALEAESSGTADQFLVAVQWHPERSFDSSEASRHLFKAFVDAAVQYRSRVSAASMAG</sequence>
<dbReference type="InterPro" id="IPR011697">
    <property type="entry name" value="Peptidase_C26"/>
</dbReference>
<dbReference type="GO" id="GO:0005829">
    <property type="term" value="C:cytosol"/>
    <property type="evidence" value="ECO:0007669"/>
    <property type="project" value="TreeGrafter"/>
</dbReference>
<accession>A0A2Z5FXM4</accession>
<dbReference type="InterPro" id="IPR029062">
    <property type="entry name" value="Class_I_gatase-like"/>
</dbReference>
<dbReference type="GO" id="GO:0033969">
    <property type="term" value="F:gamma-glutamyl-gamma-aminobutyrate hydrolase activity"/>
    <property type="evidence" value="ECO:0007669"/>
    <property type="project" value="TreeGrafter"/>
</dbReference>
<dbReference type="PROSITE" id="PS51273">
    <property type="entry name" value="GATASE_TYPE_1"/>
    <property type="match status" value="1"/>
</dbReference>
<organism evidence="1 2">
    <name type="scientific">Acidisarcina polymorpha</name>
    <dbReference type="NCBI Taxonomy" id="2211140"/>
    <lineage>
        <taxon>Bacteria</taxon>
        <taxon>Pseudomonadati</taxon>
        <taxon>Acidobacteriota</taxon>
        <taxon>Terriglobia</taxon>
        <taxon>Terriglobales</taxon>
        <taxon>Acidobacteriaceae</taxon>
        <taxon>Acidisarcina</taxon>
    </lineage>
</organism>
<dbReference type="PANTHER" id="PTHR43235:SF1">
    <property type="entry name" value="GLUTAMINE AMIDOTRANSFERASE PB2B2.05-RELATED"/>
    <property type="match status" value="1"/>
</dbReference>
<reference evidence="1 2" key="1">
    <citation type="journal article" date="2018" name="Front. Microbiol.">
        <title>Hydrolytic Capabilities as a Key to Environmental Success: Chitinolytic and Cellulolytic Acidobacteria From Acidic Sub-arctic Soils and Boreal Peatlands.</title>
        <authorList>
            <person name="Belova S.E."/>
            <person name="Ravin N.V."/>
            <person name="Pankratov T.A."/>
            <person name="Rakitin A.L."/>
            <person name="Ivanova A.A."/>
            <person name="Beletsky A.V."/>
            <person name="Mardanov A.V."/>
            <person name="Sinninghe Damste J.S."/>
            <person name="Dedysh S.N."/>
        </authorList>
    </citation>
    <scope>NUCLEOTIDE SEQUENCE [LARGE SCALE GENOMIC DNA]</scope>
    <source>
        <strain evidence="1 2">SBC82</strain>
    </source>
</reference>
<name>A0A2Z5FXM4_9BACT</name>
<dbReference type="SUPFAM" id="SSF52317">
    <property type="entry name" value="Class I glutamine amidotransferase-like"/>
    <property type="match status" value="1"/>
</dbReference>
<dbReference type="Pfam" id="PF07722">
    <property type="entry name" value="Peptidase_C26"/>
    <property type="match status" value="1"/>
</dbReference>
<protein>
    <submittedName>
        <fullName evidence="1">Uncharacterized protein</fullName>
    </submittedName>
</protein>
<keyword evidence="2" id="KW-1185">Reference proteome</keyword>
<evidence type="ECO:0000313" key="2">
    <source>
        <dbReference type="Proteomes" id="UP000253606"/>
    </source>
</evidence>
<dbReference type="GO" id="GO:0006598">
    <property type="term" value="P:polyamine catabolic process"/>
    <property type="evidence" value="ECO:0007669"/>
    <property type="project" value="TreeGrafter"/>
</dbReference>
<dbReference type="InterPro" id="IPR044668">
    <property type="entry name" value="PuuD-like"/>
</dbReference>
<dbReference type="EMBL" id="CP030840">
    <property type="protein sequence ID" value="AXC11611.1"/>
    <property type="molecule type" value="Genomic_DNA"/>
</dbReference>
<dbReference type="AlphaFoldDB" id="A0A2Z5FXM4"/>
<evidence type="ECO:0000313" key="1">
    <source>
        <dbReference type="EMBL" id="AXC11611.1"/>
    </source>
</evidence>
<gene>
    <name evidence="1" type="ORF">ACPOL_2287</name>
</gene>